<keyword evidence="2" id="KW-0328">Glycosyltransferase</keyword>
<evidence type="ECO:0000313" key="2">
    <source>
        <dbReference type="EMBL" id="CAA9505032.1"/>
    </source>
</evidence>
<keyword evidence="2" id="KW-0808">Transferase</keyword>
<dbReference type="Gene3D" id="3.40.50.2000">
    <property type="entry name" value="Glycogen Phosphorylase B"/>
    <property type="match status" value="1"/>
</dbReference>
<organism evidence="2">
    <name type="scientific">uncultured Segetibacter sp</name>
    <dbReference type="NCBI Taxonomy" id="481133"/>
    <lineage>
        <taxon>Bacteria</taxon>
        <taxon>Pseudomonadati</taxon>
        <taxon>Bacteroidota</taxon>
        <taxon>Chitinophagia</taxon>
        <taxon>Chitinophagales</taxon>
        <taxon>Chitinophagaceae</taxon>
        <taxon>Segetibacter</taxon>
        <taxon>environmental samples</taxon>
    </lineage>
</organism>
<dbReference type="EC" id="2.4.1.227" evidence="2"/>
<gene>
    <name evidence="2" type="ORF">AVDCRST_MAG96-2172</name>
</gene>
<dbReference type="SUPFAM" id="SSF53756">
    <property type="entry name" value="UDP-Glycosyltransferase/glycogen phosphorylase"/>
    <property type="match status" value="1"/>
</dbReference>
<dbReference type="Pfam" id="PF04101">
    <property type="entry name" value="Glyco_tran_28_C"/>
    <property type="match status" value="1"/>
</dbReference>
<accession>A0A6J4STW5</accession>
<reference evidence="2" key="1">
    <citation type="submission" date="2020-02" db="EMBL/GenBank/DDBJ databases">
        <authorList>
            <person name="Meier V. D."/>
        </authorList>
    </citation>
    <scope>NUCLEOTIDE SEQUENCE</scope>
    <source>
        <strain evidence="2">AVDCRST_MAG96</strain>
    </source>
</reference>
<sequence>MTLKIALQIPKILRNINREKKWLNNFLKNNNVHAIISDNRYGLFHHKITSVFITHQLLIKAPFSFAEKIIQKINYWFINKFSLCWVPDEVGTLNLAGVLSHPSRLPKIKLDYLGGISRLERQAVTENKYDVLIILSGPEPQRTILEKKVLVELTHFKGKAMLVRGLPGNNELVSSQNDLVIKNHLPAKELEKVINESEFIVSRSGYTTVMDICKLQKKSILIPTPGQTEQEYLAIHLQKQGWCLAAYQPKFSLSESLHKAENFKYQLPDLKMETYKEVLTNFINSIRR</sequence>
<dbReference type="AlphaFoldDB" id="A0A6J4STW5"/>
<dbReference type="GO" id="GO:0016758">
    <property type="term" value="F:hexosyltransferase activity"/>
    <property type="evidence" value="ECO:0007669"/>
    <property type="project" value="InterPro"/>
</dbReference>
<protein>
    <submittedName>
        <fullName evidence="2">UDP-N-acetylglucosamine--N-acetylmuramyl-(Pentape ptide) pyrophosphoryl-undecaprenol N-acetylglucosamine transferase</fullName>
        <ecNumber evidence="2">2.4.1.227</ecNumber>
    </submittedName>
</protein>
<proteinExistence type="predicted"/>
<evidence type="ECO:0000259" key="1">
    <source>
        <dbReference type="Pfam" id="PF04101"/>
    </source>
</evidence>
<dbReference type="EMBL" id="CADCVN010000840">
    <property type="protein sequence ID" value="CAA9505032.1"/>
    <property type="molecule type" value="Genomic_DNA"/>
</dbReference>
<feature type="domain" description="Glycosyl transferase family 28 C-terminal" evidence="1">
    <location>
        <begin position="188"/>
        <end position="260"/>
    </location>
</feature>
<name>A0A6J4STW5_9BACT</name>
<dbReference type="InterPro" id="IPR007235">
    <property type="entry name" value="Glyco_trans_28_C"/>
</dbReference>